<proteinExistence type="predicted"/>
<keyword evidence="1" id="KW-0732">Signal</keyword>
<feature type="signal peptide" evidence="1">
    <location>
        <begin position="1"/>
        <end position="25"/>
    </location>
</feature>
<dbReference type="Proteomes" id="UP000318661">
    <property type="component" value="Unassembled WGS sequence"/>
</dbReference>
<evidence type="ECO:0000313" key="5">
    <source>
        <dbReference type="Proteomes" id="UP000318661"/>
    </source>
</evidence>
<evidence type="ECO:0000313" key="4">
    <source>
        <dbReference type="Proteomes" id="UP000315217"/>
    </source>
</evidence>
<reference evidence="4 5" key="1">
    <citation type="journal article" date="2019" name="Nat. Microbiol.">
        <title>Mediterranean grassland soil C-N compound turnover is dependent on rainfall and depth, and is mediated by genomically divergent microorganisms.</title>
        <authorList>
            <person name="Diamond S."/>
            <person name="Andeer P.F."/>
            <person name="Li Z."/>
            <person name="Crits-Christoph A."/>
            <person name="Burstein D."/>
            <person name="Anantharaman K."/>
            <person name="Lane K.R."/>
            <person name="Thomas B.C."/>
            <person name="Pan C."/>
            <person name="Northen T.R."/>
            <person name="Banfield J.F."/>
        </authorList>
    </citation>
    <scope>NUCLEOTIDE SEQUENCE [LARGE SCALE GENOMIC DNA]</scope>
    <source>
        <strain evidence="3">NP_1</strain>
        <strain evidence="2">NP_2</strain>
    </source>
</reference>
<dbReference type="SUPFAM" id="SSF56925">
    <property type="entry name" value="OMPA-like"/>
    <property type="match status" value="1"/>
</dbReference>
<gene>
    <name evidence="3" type="ORF">E6G98_08550</name>
    <name evidence="2" type="ORF">E6G99_12260</name>
</gene>
<sequence length="175" mass="17998">MKRLSLIALAVALVFAITIWAPAPAAAQTPVQRGRTLDLLFYSSAGTTTLAFGATYPFSFILDGTLGYTSSPGTSTVDLGARYWFPVRPAGLAPYVGAGLRFATTAGFFLGGGATVRVAPEWNGYVGVNWISAGTSTTAFDVGAQYLFSSRVGGVVGLTGSGGTSSLYVGVTLAY</sequence>
<accession>A0A537LPI3</accession>
<dbReference type="Proteomes" id="UP000315217">
    <property type="component" value="Unassembled WGS sequence"/>
</dbReference>
<evidence type="ECO:0000313" key="3">
    <source>
        <dbReference type="EMBL" id="TMJ09832.1"/>
    </source>
</evidence>
<dbReference type="EMBL" id="VBAI01000144">
    <property type="protein sequence ID" value="TMJ09832.1"/>
    <property type="molecule type" value="Genomic_DNA"/>
</dbReference>
<evidence type="ECO:0008006" key="6">
    <source>
        <dbReference type="Google" id="ProtNLM"/>
    </source>
</evidence>
<protein>
    <recommendedName>
        <fullName evidence="6">Porin family protein</fullName>
    </recommendedName>
</protein>
<dbReference type="InterPro" id="IPR011250">
    <property type="entry name" value="OMP/PagP_B-barrel"/>
</dbReference>
<name>A0A537LPI3_9BACT</name>
<dbReference type="AlphaFoldDB" id="A0A537LPI3"/>
<evidence type="ECO:0000313" key="2">
    <source>
        <dbReference type="EMBL" id="TMJ02328.1"/>
    </source>
</evidence>
<feature type="chain" id="PRO_5036134956" description="Porin family protein" evidence="1">
    <location>
        <begin position="26"/>
        <end position="175"/>
    </location>
</feature>
<organism evidence="3 4">
    <name type="scientific">Candidatus Segetimicrobium genomatis</name>
    <dbReference type="NCBI Taxonomy" id="2569760"/>
    <lineage>
        <taxon>Bacteria</taxon>
        <taxon>Bacillati</taxon>
        <taxon>Candidatus Sysuimicrobiota</taxon>
        <taxon>Candidatus Sysuimicrobiia</taxon>
        <taxon>Candidatus Sysuimicrobiales</taxon>
        <taxon>Candidatus Segetimicrobiaceae</taxon>
        <taxon>Candidatus Segetimicrobium</taxon>
    </lineage>
</organism>
<dbReference type="EMBL" id="VBAJ01000306">
    <property type="protein sequence ID" value="TMJ02328.1"/>
    <property type="molecule type" value="Genomic_DNA"/>
</dbReference>
<evidence type="ECO:0000256" key="1">
    <source>
        <dbReference type="SAM" id="SignalP"/>
    </source>
</evidence>
<comment type="caution">
    <text evidence="3">The sequence shown here is derived from an EMBL/GenBank/DDBJ whole genome shotgun (WGS) entry which is preliminary data.</text>
</comment>